<evidence type="ECO:0000256" key="6">
    <source>
        <dbReference type="ARBA" id="ARBA00023136"/>
    </source>
</evidence>
<dbReference type="PANTHER" id="PTHR34341:SF1">
    <property type="entry name" value="TRANSMEMBRANE PROTEIN 107"/>
    <property type="match status" value="1"/>
</dbReference>
<dbReference type="STRING" id="6832.A0A553N6U2"/>
<gene>
    <name evidence="9" type="ORF">TCAL_17235</name>
</gene>
<feature type="compositionally biased region" description="Basic and acidic residues" evidence="7">
    <location>
        <begin position="1"/>
        <end position="20"/>
    </location>
</feature>
<evidence type="ECO:0000256" key="5">
    <source>
        <dbReference type="ARBA" id="ARBA00022989"/>
    </source>
</evidence>
<dbReference type="GO" id="GO:1905515">
    <property type="term" value="P:non-motile cilium assembly"/>
    <property type="evidence" value="ECO:0007669"/>
    <property type="project" value="TreeGrafter"/>
</dbReference>
<proteinExistence type="predicted"/>
<evidence type="ECO:0000256" key="1">
    <source>
        <dbReference type="ARBA" id="ARBA00004141"/>
    </source>
</evidence>
<dbReference type="Pfam" id="PF14995">
    <property type="entry name" value="TMEM107"/>
    <property type="match status" value="1"/>
</dbReference>
<evidence type="ECO:0000313" key="9">
    <source>
        <dbReference type="EMBL" id="TRY61147.1"/>
    </source>
</evidence>
<dbReference type="Proteomes" id="UP000318571">
    <property type="component" value="Chromosome 8"/>
</dbReference>
<evidence type="ECO:0000256" key="2">
    <source>
        <dbReference type="ARBA" id="ARBA00015652"/>
    </source>
</evidence>
<evidence type="ECO:0000256" key="4">
    <source>
        <dbReference type="ARBA" id="ARBA00022794"/>
    </source>
</evidence>
<evidence type="ECO:0000256" key="8">
    <source>
        <dbReference type="SAM" id="Phobius"/>
    </source>
</evidence>
<dbReference type="GO" id="GO:0016020">
    <property type="term" value="C:membrane"/>
    <property type="evidence" value="ECO:0007669"/>
    <property type="project" value="UniProtKB-SubCell"/>
</dbReference>
<dbReference type="EMBL" id="VCGU01000459">
    <property type="protein sequence ID" value="TRY61147.1"/>
    <property type="molecule type" value="Genomic_DNA"/>
</dbReference>
<keyword evidence="5 8" id="KW-1133">Transmembrane helix</keyword>
<comment type="subcellular location">
    <subcellularLocation>
        <location evidence="1">Membrane</location>
        <topology evidence="1">Multi-pass membrane protein</topology>
    </subcellularLocation>
</comment>
<accession>A0A553N6U2</accession>
<keyword evidence="6 8" id="KW-0472">Membrane</keyword>
<keyword evidence="4" id="KW-0970">Cilium biogenesis/degradation</keyword>
<keyword evidence="3 8" id="KW-0812">Transmembrane</keyword>
<dbReference type="AlphaFoldDB" id="A0A553N6U2"/>
<reference evidence="9 10" key="1">
    <citation type="journal article" date="2018" name="Nat. Ecol. Evol.">
        <title>Genomic signatures of mitonuclear coevolution across populations of Tigriopus californicus.</title>
        <authorList>
            <person name="Barreto F.S."/>
            <person name="Watson E.T."/>
            <person name="Lima T.G."/>
            <person name="Willett C.S."/>
            <person name="Edmands S."/>
            <person name="Li W."/>
            <person name="Burton R.S."/>
        </authorList>
    </citation>
    <scope>NUCLEOTIDE SEQUENCE [LARGE SCALE GENOMIC DNA]</scope>
    <source>
        <strain evidence="9 10">San Diego</strain>
    </source>
</reference>
<feature type="transmembrane region" description="Helical" evidence="8">
    <location>
        <begin position="129"/>
        <end position="153"/>
    </location>
</feature>
<evidence type="ECO:0000313" key="10">
    <source>
        <dbReference type="Proteomes" id="UP000318571"/>
    </source>
</evidence>
<comment type="caution">
    <text evidence="9">The sequence shown here is derived from an EMBL/GenBank/DDBJ whole genome shotgun (WGS) entry which is preliminary data.</text>
</comment>
<feature type="region of interest" description="Disordered" evidence="7">
    <location>
        <begin position="1"/>
        <end position="24"/>
    </location>
</feature>
<protein>
    <recommendedName>
        <fullName evidence="2">Transmembrane protein 107</fullName>
    </recommendedName>
</protein>
<organism evidence="9 10">
    <name type="scientific">Tigriopus californicus</name>
    <name type="common">Marine copepod</name>
    <dbReference type="NCBI Taxonomy" id="6832"/>
    <lineage>
        <taxon>Eukaryota</taxon>
        <taxon>Metazoa</taxon>
        <taxon>Ecdysozoa</taxon>
        <taxon>Arthropoda</taxon>
        <taxon>Crustacea</taxon>
        <taxon>Multicrustacea</taxon>
        <taxon>Hexanauplia</taxon>
        <taxon>Copepoda</taxon>
        <taxon>Harpacticoida</taxon>
        <taxon>Harpacticidae</taxon>
        <taxon>Tigriopus</taxon>
    </lineage>
</organism>
<name>A0A553N6U2_TIGCA</name>
<sequence length="206" mass="22647">MLDTTFAHEERSSSGIEEHSSPSGLCSGVQIIIRMHFESSVTRLNCVVICIMEQVSGLVPSRFLLLTSHLLVSLTIYLSRDENVLACLPLHYQDQDYARMDLLLSIGLLFSLVLLLFEMAGFLAGISTFVPSVTIVSIIGHAAASIALSFFALDVWECGLFWVIFVFCSVLPASAEFVLMIGTLRLNNTPPLRLTMRSALVLSNAF</sequence>
<dbReference type="PANTHER" id="PTHR34341">
    <property type="entry name" value="TRANSMEMBRANE PROTEIN 107"/>
    <property type="match status" value="1"/>
</dbReference>
<dbReference type="InterPro" id="IPR029248">
    <property type="entry name" value="TMEM107"/>
</dbReference>
<evidence type="ECO:0000256" key="7">
    <source>
        <dbReference type="SAM" id="MobiDB-lite"/>
    </source>
</evidence>
<dbReference type="OMA" id="WTYWIIF"/>
<feature type="transmembrane region" description="Helical" evidence="8">
    <location>
        <begin position="100"/>
        <end position="117"/>
    </location>
</feature>
<feature type="transmembrane region" description="Helical" evidence="8">
    <location>
        <begin position="159"/>
        <end position="184"/>
    </location>
</feature>
<evidence type="ECO:0000256" key="3">
    <source>
        <dbReference type="ARBA" id="ARBA00022692"/>
    </source>
</evidence>
<dbReference type="GO" id="GO:0036038">
    <property type="term" value="C:MKS complex"/>
    <property type="evidence" value="ECO:0007669"/>
    <property type="project" value="TreeGrafter"/>
</dbReference>
<keyword evidence="10" id="KW-1185">Reference proteome</keyword>
<dbReference type="GO" id="GO:1904491">
    <property type="term" value="P:protein localization to ciliary transition zone"/>
    <property type="evidence" value="ECO:0007669"/>
    <property type="project" value="TreeGrafter"/>
</dbReference>